<evidence type="ECO:0000256" key="6">
    <source>
        <dbReference type="ARBA" id="ARBA00022840"/>
    </source>
</evidence>
<dbReference type="Gene3D" id="3.30.565.10">
    <property type="entry name" value="Histidine kinase-like ATPase, C-terminal domain"/>
    <property type="match status" value="1"/>
</dbReference>
<dbReference type="EC" id="2.7.13.3" evidence="2"/>
<evidence type="ECO:0000313" key="10">
    <source>
        <dbReference type="EMBL" id="MBP4138760.1"/>
    </source>
</evidence>
<proteinExistence type="predicted"/>
<reference evidence="10 11" key="1">
    <citation type="submission" date="2021-03" db="EMBL/GenBank/DDBJ databases">
        <title>Flavobacterium Flabelliformis Sp. Nov. And Flavobacterium Geliluteum Sp. Nov., Two Novel Multidrug Resistant Psychrophilic Species Isolated From Antarctica.</title>
        <authorList>
            <person name="Kralova S."/>
            <person name="Busse H.J."/>
            <person name="Bezdicek M."/>
            <person name="Nykrynova M."/>
            <person name="Kroupova E."/>
            <person name="Krsek D."/>
            <person name="Sedlacek I."/>
        </authorList>
    </citation>
    <scope>NUCLEOTIDE SEQUENCE [LARGE SCALE GENOMIC DNA]</scope>
    <source>
        <strain evidence="10 11">P7388</strain>
    </source>
</reference>
<dbReference type="RefSeq" id="WP_210666747.1">
    <property type="nucleotide sequence ID" value="NZ_JAGFBV010000017.1"/>
</dbReference>
<gene>
    <name evidence="10" type="ORF">J3495_11750</name>
</gene>
<keyword evidence="8" id="KW-0812">Transmembrane</keyword>
<keyword evidence="4" id="KW-0547">Nucleotide-binding</keyword>
<dbReference type="SMART" id="SM00387">
    <property type="entry name" value="HATPase_c"/>
    <property type="match status" value="1"/>
</dbReference>
<keyword evidence="5 10" id="KW-0418">Kinase</keyword>
<keyword evidence="8" id="KW-1133">Transmembrane helix</keyword>
<sequence length="441" mass="52001">MKNWKFYNALFARVLLIMVLFFLFVFLIEKHFYYNALLTAFFVVVFFIEMYVYIRNQLIFYDKTLLSILHNDFSTHFSEEQKKKNFTSLYLLYETLKEKQQEQKSKEMIYRSILNSIDTATLILEKENEEWSIFMMNDCFSTLFKVPKVSHWKYLKNYLPSLCEEIEKTYFTELKSAISIKIEQQDLQTFMLQTSQTKSYNKEYFIVMLDSIQRVIEKKEKEAWINLMKIISHELMNSLTPIRALSQNLLDIVDQEKLEEDDFDDIKSSISTIINRSDHLQVFVENYRKLAMLPTPIKKMTPINVLFEDCLKIMSPILKAENIQLINEISSLRSIPIDKNQMEQVIINLITNSIHALKEKEDKKLFLSCYTENNRFFITISDNGKGIDAEIRDKVFLPFFTTRKDGAGIGLTLSKNIIEAHGGYLTHQADAEKTHFVICLI</sequence>
<evidence type="ECO:0000259" key="9">
    <source>
        <dbReference type="PROSITE" id="PS50109"/>
    </source>
</evidence>
<keyword evidence="8" id="KW-0472">Membrane</keyword>
<evidence type="ECO:0000313" key="11">
    <source>
        <dbReference type="Proteomes" id="UP000675047"/>
    </source>
</evidence>
<dbReference type="SUPFAM" id="SSF47384">
    <property type="entry name" value="Homodimeric domain of signal transducing histidine kinase"/>
    <property type="match status" value="1"/>
</dbReference>
<feature type="transmembrane region" description="Helical" evidence="8">
    <location>
        <begin position="34"/>
        <end position="54"/>
    </location>
</feature>
<dbReference type="PANTHER" id="PTHR43065">
    <property type="entry name" value="SENSOR HISTIDINE KINASE"/>
    <property type="match status" value="1"/>
</dbReference>
<dbReference type="GO" id="GO:0005524">
    <property type="term" value="F:ATP binding"/>
    <property type="evidence" value="ECO:0007669"/>
    <property type="project" value="UniProtKB-KW"/>
</dbReference>
<evidence type="ECO:0000256" key="5">
    <source>
        <dbReference type="ARBA" id="ARBA00022777"/>
    </source>
</evidence>
<dbReference type="InterPro" id="IPR004358">
    <property type="entry name" value="Sig_transdc_His_kin-like_C"/>
</dbReference>
<feature type="domain" description="Histidine kinase" evidence="9">
    <location>
        <begin position="230"/>
        <end position="441"/>
    </location>
</feature>
<keyword evidence="7" id="KW-0902">Two-component regulatory system</keyword>
<organism evidence="10 11">
    <name type="scientific">Flavobacterium geliluteum</name>
    <dbReference type="NCBI Taxonomy" id="2816120"/>
    <lineage>
        <taxon>Bacteria</taxon>
        <taxon>Pseudomonadati</taxon>
        <taxon>Bacteroidota</taxon>
        <taxon>Flavobacteriia</taxon>
        <taxon>Flavobacteriales</taxon>
        <taxon>Flavobacteriaceae</taxon>
        <taxon>Flavobacterium</taxon>
    </lineage>
</organism>
<dbReference type="AlphaFoldDB" id="A0A941AX66"/>
<dbReference type="Pfam" id="PF02518">
    <property type="entry name" value="HATPase_c"/>
    <property type="match status" value="1"/>
</dbReference>
<dbReference type="GO" id="GO:0000155">
    <property type="term" value="F:phosphorelay sensor kinase activity"/>
    <property type="evidence" value="ECO:0007669"/>
    <property type="project" value="InterPro"/>
</dbReference>
<dbReference type="InterPro" id="IPR036890">
    <property type="entry name" value="HATPase_C_sf"/>
</dbReference>
<dbReference type="SUPFAM" id="SSF55874">
    <property type="entry name" value="ATPase domain of HSP90 chaperone/DNA topoisomerase II/histidine kinase"/>
    <property type="match status" value="1"/>
</dbReference>
<dbReference type="PANTHER" id="PTHR43065:SF46">
    <property type="entry name" value="C4-DICARBOXYLATE TRANSPORT SENSOR PROTEIN DCTB"/>
    <property type="match status" value="1"/>
</dbReference>
<dbReference type="InterPro" id="IPR005467">
    <property type="entry name" value="His_kinase_dom"/>
</dbReference>
<keyword evidence="11" id="KW-1185">Reference proteome</keyword>
<evidence type="ECO:0000256" key="4">
    <source>
        <dbReference type="ARBA" id="ARBA00022741"/>
    </source>
</evidence>
<evidence type="ECO:0000256" key="7">
    <source>
        <dbReference type="ARBA" id="ARBA00023012"/>
    </source>
</evidence>
<comment type="catalytic activity">
    <reaction evidence="1">
        <text>ATP + protein L-histidine = ADP + protein N-phospho-L-histidine.</text>
        <dbReference type="EC" id="2.7.13.3"/>
    </reaction>
</comment>
<dbReference type="PROSITE" id="PS50109">
    <property type="entry name" value="HIS_KIN"/>
    <property type="match status" value="1"/>
</dbReference>
<evidence type="ECO:0000256" key="1">
    <source>
        <dbReference type="ARBA" id="ARBA00000085"/>
    </source>
</evidence>
<protein>
    <recommendedName>
        <fullName evidence="2">histidine kinase</fullName>
        <ecNumber evidence="2">2.7.13.3</ecNumber>
    </recommendedName>
</protein>
<evidence type="ECO:0000256" key="2">
    <source>
        <dbReference type="ARBA" id="ARBA00012438"/>
    </source>
</evidence>
<name>A0A941AX66_9FLAO</name>
<evidence type="ECO:0000256" key="3">
    <source>
        <dbReference type="ARBA" id="ARBA00022679"/>
    </source>
</evidence>
<accession>A0A941AX66</accession>
<feature type="transmembrane region" description="Helical" evidence="8">
    <location>
        <begin position="7"/>
        <end position="28"/>
    </location>
</feature>
<dbReference type="Proteomes" id="UP000675047">
    <property type="component" value="Unassembled WGS sequence"/>
</dbReference>
<keyword evidence="6" id="KW-0067">ATP-binding</keyword>
<keyword evidence="3" id="KW-0808">Transferase</keyword>
<comment type="caution">
    <text evidence="10">The sequence shown here is derived from an EMBL/GenBank/DDBJ whole genome shotgun (WGS) entry which is preliminary data.</text>
</comment>
<dbReference type="InterPro" id="IPR036097">
    <property type="entry name" value="HisK_dim/P_sf"/>
</dbReference>
<evidence type="ECO:0000256" key="8">
    <source>
        <dbReference type="SAM" id="Phobius"/>
    </source>
</evidence>
<dbReference type="InterPro" id="IPR003594">
    <property type="entry name" value="HATPase_dom"/>
</dbReference>
<dbReference type="PRINTS" id="PR00344">
    <property type="entry name" value="BCTRLSENSOR"/>
</dbReference>
<dbReference type="EMBL" id="JAGFBV010000017">
    <property type="protein sequence ID" value="MBP4138760.1"/>
    <property type="molecule type" value="Genomic_DNA"/>
</dbReference>